<keyword evidence="6" id="KW-1015">Disulfide bond</keyword>
<organism evidence="11 12">
    <name type="scientific">Pleurodeles waltl</name>
    <name type="common">Iberian ribbed newt</name>
    <dbReference type="NCBI Taxonomy" id="8319"/>
    <lineage>
        <taxon>Eukaryota</taxon>
        <taxon>Metazoa</taxon>
        <taxon>Chordata</taxon>
        <taxon>Craniata</taxon>
        <taxon>Vertebrata</taxon>
        <taxon>Euteleostomi</taxon>
        <taxon>Amphibia</taxon>
        <taxon>Batrachia</taxon>
        <taxon>Caudata</taxon>
        <taxon>Salamandroidea</taxon>
        <taxon>Salamandridae</taxon>
        <taxon>Pleurodelinae</taxon>
        <taxon>Pleurodeles</taxon>
    </lineage>
</organism>
<proteinExistence type="inferred from homology"/>
<dbReference type="InterPro" id="IPR013162">
    <property type="entry name" value="CD80_C2-set"/>
</dbReference>
<dbReference type="SUPFAM" id="SSF48726">
    <property type="entry name" value="Immunoglobulin"/>
    <property type="match status" value="2"/>
</dbReference>
<evidence type="ECO:0000256" key="5">
    <source>
        <dbReference type="ARBA" id="ARBA00023136"/>
    </source>
</evidence>
<evidence type="ECO:0000256" key="3">
    <source>
        <dbReference type="ARBA" id="ARBA00022692"/>
    </source>
</evidence>
<comment type="caution">
    <text evidence="11">The sequence shown here is derived from an EMBL/GenBank/DDBJ whole genome shotgun (WGS) entry which is preliminary data.</text>
</comment>
<keyword evidence="8" id="KW-0325">Glycoprotein</keyword>
<protein>
    <recommendedName>
        <fullName evidence="10">Ig-like domain-containing protein</fullName>
    </recommendedName>
</protein>
<feature type="transmembrane region" description="Helical" evidence="9">
    <location>
        <begin position="240"/>
        <end position="262"/>
    </location>
</feature>
<keyword evidence="3 9" id="KW-0812">Transmembrane</keyword>
<dbReference type="GO" id="GO:0038023">
    <property type="term" value="F:signaling receptor activity"/>
    <property type="evidence" value="ECO:0007669"/>
    <property type="project" value="InterPro"/>
</dbReference>
<dbReference type="InterPro" id="IPR013783">
    <property type="entry name" value="Ig-like_fold"/>
</dbReference>
<dbReference type="AlphaFoldDB" id="A0AAV7N9Y6"/>
<dbReference type="GO" id="GO:0009897">
    <property type="term" value="C:external side of plasma membrane"/>
    <property type="evidence" value="ECO:0007669"/>
    <property type="project" value="TreeGrafter"/>
</dbReference>
<name>A0AAV7N9Y6_PLEWA</name>
<dbReference type="Gene3D" id="2.60.40.10">
    <property type="entry name" value="Immunoglobulins"/>
    <property type="match status" value="2"/>
</dbReference>
<comment type="subcellular location">
    <subcellularLocation>
        <location evidence="1">Membrane</location>
        <topology evidence="1">Single-pass membrane protein</topology>
    </subcellularLocation>
</comment>
<dbReference type="PROSITE" id="PS50835">
    <property type="entry name" value="IG_LIKE"/>
    <property type="match status" value="1"/>
</dbReference>
<evidence type="ECO:0000256" key="2">
    <source>
        <dbReference type="ARBA" id="ARBA00008215"/>
    </source>
</evidence>
<dbReference type="GO" id="GO:0150077">
    <property type="term" value="P:regulation of neuroinflammatory response"/>
    <property type="evidence" value="ECO:0007669"/>
    <property type="project" value="InterPro"/>
</dbReference>
<evidence type="ECO:0000256" key="1">
    <source>
        <dbReference type="ARBA" id="ARBA00004167"/>
    </source>
</evidence>
<dbReference type="PANTHER" id="PTHR21462">
    <property type="entry name" value="CELL SURFACE GLYCOPROTEIN OX2 RECEPTOR PRECURSOR"/>
    <property type="match status" value="1"/>
</dbReference>
<comment type="similarity">
    <text evidence="2">Belongs to the CD200R family.</text>
</comment>
<evidence type="ECO:0000256" key="8">
    <source>
        <dbReference type="ARBA" id="ARBA00023180"/>
    </source>
</evidence>
<reference evidence="11" key="1">
    <citation type="journal article" date="2022" name="bioRxiv">
        <title>Sequencing and chromosome-scale assembly of the giantPleurodeles waltlgenome.</title>
        <authorList>
            <person name="Brown T."/>
            <person name="Elewa A."/>
            <person name="Iarovenko S."/>
            <person name="Subramanian E."/>
            <person name="Araus A.J."/>
            <person name="Petzold A."/>
            <person name="Susuki M."/>
            <person name="Suzuki K.-i.T."/>
            <person name="Hayashi T."/>
            <person name="Toyoda A."/>
            <person name="Oliveira C."/>
            <person name="Osipova E."/>
            <person name="Leigh N.D."/>
            <person name="Simon A."/>
            <person name="Yun M.H."/>
        </authorList>
    </citation>
    <scope>NUCLEOTIDE SEQUENCE</scope>
    <source>
        <strain evidence="11">20211129_DDA</strain>
        <tissue evidence="11">Liver</tissue>
    </source>
</reference>
<accession>A0AAV7N9Y6</accession>
<dbReference type="Proteomes" id="UP001066276">
    <property type="component" value="Chromosome 8"/>
</dbReference>
<dbReference type="InterPro" id="IPR007110">
    <property type="entry name" value="Ig-like_dom"/>
</dbReference>
<dbReference type="EMBL" id="JANPWB010000012">
    <property type="protein sequence ID" value="KAJ1112801.1"/>
    <property type="molecule type" value="Genomic_DNA"/>
</dbReference>
<dbReference type="Pfam" id="PF08205">
    <property type="entry name" value="C2-set_2"/>
    <property type="match status" value="1"/>
</dbReference>
<gene>
    <name evidence="11" type="ORF">NDU88_001062</name>
</gene>
<dbReference type="InterPro" id="IPR013106">
    <property type="entry name" value="Ig_V-set"/>
</dbReference>
<evidence type="ECO:0000259" key="10">
    <source>
        <dbReference type="PROSITE" id="PS50835"/>
    </source>
</evidence>
<dbReference type="InterPro" id="IPR040012">
    <property type="entry name" value="CD200R"/>
</dbReference>
<evidence type="ECO:0000256" key="4">
    <source>
        <dbReference type="ARBA" id="ARBA00022989"/>
    </source>
</evidence>
<evidence type="ECO:0000256" key="6">
    <source>
        <dbReference type="ARBA" id="ARBA00023157"/>
    </source>
</evidence>
<dbReference type="InterPro" id="IPR003599">
    <property type="entry name" value="Ig_sub"/>
</dbReference>
<sequence length="316" mass="35372">MKNRQRLKREAAMNLSPRTCCFFTLLTYASVLSEPEKYTLNARSGHKIAINCSATASRKPLLTTWKITTQNINYCILSFRTDTETTFTNCSGHLGWNPGSENSSDLLINPVELKDDGIYICDTSNVNGNYISYNTLNVQVPPTVTLTSDGSSSAVCRASGGKPAANISWHPTCENCITEQQVHPDKTVTVVSTYRAMSDNETLIMCVVSHPTFLEPQNSSIVKVHRTAGMWSPFGLQTALYIWLPIVLCFIIVSSILGFLLYRRPQELRRCYKFTRSQNTSLQKGQQNTEVEEVEPYASYMQKVNTIYCSVSELSP</sequence>
<keyword evidence="12" id="KW-1185">Reference proteome</keyword>
<evidence type="ECO:0000313" key="11">
    <source>
        <dbReference type="EMBL" id="KAJ1112801.1"/>
    </source>
</evidence>
<keyword evidence="5 9" id="KW-0472">Membrane</keyword>
<keyword evidence="4 9" id="KW-1133">Transmembrane helix</keyword>
<dbReference type="PANTHER" id="PTHR21462:SF2">
    <property type="entry name" value="CELL SURFACE GLYCOPROTEIN CD200 RECEPTOR 2"/>
    <property type="match status" value="1"/>
</dbReference>
<evidence type="ECO:0000256" key="9">
    <source>
        <dbReference type="SAM" id="Phobius"/>
    </source>
</evidence>
<dbReference type="SMART" id="SM00409">
    <property type="entry name" value="IG"/>
    <property type="match status" value="1"/>
</dbReference>
<keyword evidence="7" id="KW-0675">Receptor</keyword>
<feature type="domain" description="Ig-like" evidence="10">
    <location>
        <begin position="35"/>
        <end position="137"/>
    </location>
</feature>
<evidence type="ECO:0000313" key="12">
    <source>
        <dbReference type="Proteomes" id="UP001066276"/>
    </source>
</evidence>
<dbReference type="InterPro" id="IPR036179">
    <property type="entry name" value="Ig-like_dom_sf"/>
</dbReference>
<evidence type="ECO:0000256" key="7">
    <source>
        <dbReference type="ARBA" id="ARBA00023170"/>
    </source>
</evidence>
<dbReference type="Pfam" id="PF07686">
    <property type="entry name" value="V-set"/>
    <property type="match status" value="1"/>
</dbReference>